<dbReference type="GO" id="GO:0005680">
    <property type="term" value="C:anaphase-promoting complex"/>
    <property type="evidence" value="ECO:0007669"/>
    <property type="project" value="TreeGrafter"/>
</dbReference>
<protein>
    <submittedName>
        <fullName evidence="8">Uncharacterized protein</fullName>
    </submittedName>
</protein>
<proteinExistence type="inferred from homology"/>
<feature type="repeat" description="TPR" evidence="6">
    <location>
        <begin position="148"/>
        <end position="181"/>
    </location>
</feature>
<comment type="subcellular location">
    <subcellularLocation>
        <location evidence="1">Nucleus</location>
    </subcellularLocation>
</comment>
<dbReference type="GO" id="GO:0031145">
    <property type="term" value="P:anaphase-promoting complex-dependent catabolic process"/>
    <property type="evidence" value="ECO:0007669"/>
    <property type="project" value="TreeGrafter"/>
</dbReference>
<dbReference type="Pfam" id="PF00515">
    <property type="entry name" value="TPR_1"/>
    <property type="match status" value="2"/>
</dbReference>
<keyword evidence="3 6" id="KW-0802">TPR repeat</keyword>
<evidence type="ECO:0000256" key="6">
    <source>
        <dbReference type="PROSITE-ProRule" id="PRU00339"/>
    </source>
</evidence>
<evidence type="ECO:0000256" key="3">
    <source>
        <dbReference type="ARBA" id="ARBA00022803"/>
    </source>
</evidence>
<dbReference type="Gene3D" id="1.25.40.10">
    <property type="entry name" value="Tetratricopeptide repeat domain"/>
    <property type="match status" value="3"/>
</dbReference>
<feature type="repeat" description="TPR" evidence="6">
    <location>
        <begin position="114"/>
        <end position="147"/>
    </location>
</feature>
<dbReference type="PROSITE" id="PS50005">
    <property type="entry name" value="TPR"/>
    <property type="match status" value="5"/>
</dbReference>
<feature type="repeat" description="TPR" evidence="6">
    <location>
        <begin position="12"/>
        <end position="45"/>
    </location>
</feature>
<dbReference type="FunFam" id="1.25.40.10:FF:000018">
    <property type="entry name" value="Cell division cycle protein 27 homolog B"/>
    <property type="match status" value="1"/>
</dbReference>
<feature type="repeat" description="TPR" evidence="6">
    <location>
        <begin position="250"/>
        <end position="283"/>
    </location>
</feature>
<reference evidence="8" key="1">
    <citation type="submission" date="2015-04" db="EMBL/GenBank/DDBJ databases">
        <title>The genome sequence of the plant pathogenic Rhizarian Plasmodiophora brassicae reveals insights in its biotrophic life cycle and the origin of chitin synthesis.</title>
        <authorList>
            <person name="Schwelm A."/>
            <person name="Fogelqvist J."/>
            <person name="Knaust A."/>
            <person name="Julke S."/>
            <person name="Lilja T."/>
            <person name="Dhandapani V."/>
            <person name="Bonilla-Rosso G."/>
            <person name="Karlsson M."/>
            <person name="Shevchenko A."/>
            <person name="Choi S.R."/>
            <person name="Kim H.G."/>
            <person name="Park J.Y."/>
            <person name="Lim Y.P."/>
            <person name="Ludwig-Muller J."/>
            <person name="Dixelius C."/>
        </authorList>
    </citation>
    <scope>NUCLEOTIDE SEQUENCE</scope>
    <source>
        <tissue evidence="8">Potato root galls</tissue>
    </source>
</reference>
<dbReference type="PANTHER" id="PTHR12558:SF13">
    <property type="entry name" value="CELL DIVISION CYCLE PROTEIN 27 HOMOLOG"/>
    <property type="match status" value="1"/>
</dbReference>
<feature type="coiled-coil region" evidence="7">
    <location>
        <begin position="222"/>
        <end position="249"/>
    </location>
</feature>
<evidence type="ECO:0000256" key="5">
    <source>
        <dbReference type="ARBA" id="ARBA00038210"/>
    </source>
</evidence>
<evidence type="ECO:0000256" key="1">
    <source>
        <dbReference type="ARBA" id="ARBA00004123"/>
    </source>
</evidence>
<evidence type="ECO:0000256" key="4">
    <source>
        <dbReference type="ARBA" id="ARBA00023242"/>
    </source>
</evidence>
<keyword evidence="2" id="KW-0677">Repeat</keyword>
<dbReference type="PANTHER" id="PTHR12558">
    <property type="entry name" value="CELL DIVISION CYCLE 16,23,27"/>
    <property type="match status" value="1"/>
</dbReference>
<keyword evidence="4" id="KW-0539">Nucleus</keyword>
<accession>A0A0H5QR23</accession>
<dbReference type="Pfam" id="PF13181">
    <property type="entry name" value="TPR_8"/>
    <property type="match status" value="2"/>
</dbReference>
<comment type="similarity">
    <text evidence="5">Belongs to the APC3/CDC27 family.</text>
</comment>
<organism evidence="8">
    <name type="scientific">Spongospora subterranea</name>
    <dbReference type="NCBI Taxonomy" id="70186"/>
    <lineage>
        <taxon>Eukaryota</taxon>
        <taxon>Sar</taxon>
        <taxon>Rhizaria</taxon>
        <taxon>Endomyxa</taxon>
        <taxon>Phytomyxea</taxon>
        <taxon>Plasmodiophorida</taxon>
        <taxon>Plasmodiophoridae</taxon>
        <taxon>Spongospora</taxon>
    </lineage>
</organism>
<dbReference type="InterPro" id="IPR019734">
    <property type="entry name" value="TPR_rpt"/>
</dbReference>
<dbReference type="InterPro" id="IPR011990">
    <property type="entry name" value="TPR-like_helical_dom_sf"/>
</dbReference>
<dbReference type="SUPFAM" id="SSF48452">
    <property type="entry name" value="TPR-like"/>
    <property type="match status" value="2"/>
</dbReference>
<keyword evidence="7" id="KW-0175">Coiled coil</keyword>
<dbReference type="EMBL" id="HACM01004083">
    <property type="protein sequence ID" value="CRZ04525.1"/>
    <property type="molecule type" value="Transcribed_RNA"/>
</dbReference>
<evidence type="ECO:0000256" key="2">
    <source>
        <dbReference type="ARBA" id="ARBA00022737"/>
    </source>
</evidence>
<dbReference type="GO" id="GO:0016567">
    <property type="term" value="P:protein ubiquitination"/>
    <property type="evidence" value="ECO:0007669"/>
    <property type="project" value="TreeGrafter"/>
</dbReference>
<evidence type="ECO:0000256" key="7">
    <source>
        <dbReference type="SAM" id="Coils"/>
    </source>
</evidence>
<dbReference type="SMART" id="SM00028">
    <property type="entry name" value="TPR"/>
    <property type="match status" value="7"/>
</dbReference>
<evidence type="ECO:0000313" key="8">
    <source>
        <dbReference type="EMBL" id="CRZ04525.1"/>
    </source>
</evidence>
<sequence length="312" mass="35818">MSRLPESQFQTSWVLIQLGRAYFELNDYQKSCEMFEAARRIEPYNLTGIDIYSTALWQLKQEVKLAFLAQHASEVSRLSAETWVAIGNCFSLQKEHDTAIKFFHRAIQIDANYAYAHTLASHEYIANEDFDKAIAGFRNAIRIDDRHYNAWYGLGTIYYRQEKFDLSVYHFVRAIKINSRNSVLECYLGMVLHANKKFSEALVHLDRSCALEPANLLPKFQKANVLASMENYDQALEELQQLADAAPREASVYFMMGKMCKKRGELLKALMHFTTCLDLDPKDGHLVKNGIDKLHSAAAQHSLDDLTDEDEL</sequence>
<dbReference type="GO" id="GO:0007091">
    <property type="term" value="P:metaphase/anaphase transition of mitotic cell cycle"/>
    <property type="evidence" value="ECO:0007669"/>
    <property type="project" value="TreeGrafter"/>
</dbReference>
<dbReference type="GO" id="GO:0005737">
    <property type="term" value="C:cytoplasm"/>
    <property type="evidence" value="ECO:0007669"/>
    <property type="project" value="TreeGrafter"/>
</dbReference>
<dbReference type="Pfam" id="PF14559">
    <property type="entry name" value="TPR_19"/>
    <property type="match status" value="1"/>
</dbReference>
<dbReference type="AlphaFoldDB" id="A0A0H5QR23"/>
<feature type="repeat" description="TPR" evidence="6">
    <location>
        <begin position="80"/>
        <end position="113"/>
    </location>
</feature>
<dbReference type="GO" id="GO:0051301">
    <property type="term" value="P:cell division"/>
    <property type="evidence" value="ECO:0007669"/>
    <property type="project" value="TreeGrafter"/>
</dbReference>
<name>A0A0H5QR23_9EUKA</name>